<dbReference type="Pfam" id="PF00420">
    <property type="entry name" value="Oxidored_q2"/>
    <property type="match status" value="1"/>
</dbReference>
<comment type="similarity">
    <text evidence="3 13">Belongs to the complex I subunit 4L family.</text>
</comment>
<dbReference type="HOGENOM" id="CLU_144724_0_1_6"/>
<feature type="transmembrane region" description="Helical" evidence="13">
    <location>
        <begin position="59"/>
        <end position="81"/>
    </location>
</feature>
<comment type="catalytic activity">
    <reaction evidence="13">
        <text>a quinone + NADH + 5 H(+)(in) = a quinol + NAD(+) + 4 H(+)(out)</text>
        <dbReference type="Rhea" id="RHEA:57888"/>
        <dbReference type="ChEBI" id="CHEBI:15378"/>
        <dbReference type="ChEBI" id="CHEBI:24646"/>
        <dbReference type="ChEBI" id="CHEBI:57540"/>
        <dbReference type="ChEBI" id="CHEBI:57945"/>
        <dbReference type="ChEBI" id="CHEBI:132124"/>
    </reaction>
</comment>
<dbReference type="HAMAP" id="MF_01456">
    <property type="entry name" value="NDH1_NuoK"/>
    <property type="match status" value="1"/>
</dbReference>
<keyword evidence="5 13" id="KW-1003">Cell membrane</keyword>
<dbReference type="GO" id="GO:0030964">
    <property type="term" value="C:NADH dehydrogenase complex"/>
    <property type="evidence" value="ECO:0007669"/>
    <property type="project" value="TreeGrafter"/>
</dbReference>
<evidence type="ECO:0000256" key="2">
    <source>
        <dbReference type="ARBA" id="ARBA00004141"/>
    </source>
</evidence>
<dbReference type="GO" id="GO:0048038">
    <property type="term" value="F:quinone binding"/>
    <property type="evidence" value="ECO:0007669"/>
    <property type="project" value="UniProtKB-KW"/>
</dbReference>
<keyword evidence="11 13" id="KW-0830">Ubiquinone</keyword>
<dbReference type="FunFam" id="1.10.287.3510:FF:000001">
    <property type="entry name" value="NADH-quinone oxidoreductase subunit K"/>
    <property type="match status" value="1"/>
</dbReference>
<keyword evidence="8 13" id="KW-1278">Translocase</keyword>
<keyword evidence="6 13" id="KW-0812">Transmembrane</keyword>
<evidence type="ECO:0000256" key="5">
    <source>
        <dbReference type="ARBA" id="ARBA00022475"/>
    </source>
</evidence>
<dbReference type="PANTHER" id="PTHR11434">
    <property type="entry name" value="NADH-UBIQUINONE OXIDOREDUCTASE SUBUNIT ND4L"/>
    <property type="match status" value="1"/>
</dbReference>
<dbReference type="NCBIfam" id="NF004319">
    <property type="entry name" value="PRK05715.1-1"/>
    <property type="match status" value="1"/>
</dbReference>
<organism evidence="14 15">
    <name type="scientific">Candidatus Ishikawaella capsulata Mpkobe</name>
    <dbReference type="NCBI Taxonomy" id="476281"/>
    <lineage>
        <taxon>Bacteria</taxon>
        <taxon>Pseudomonadati</taxon>
        <taxon>Pseudomonadota</taxon>
        <taxon>Gammaproteobacteria</taxon>
        <taxon>Enterobacterales</taxon>
        <taxon>Enterobacteriaceae</taxon>
        <taxon>Candidatus Ishikawella</taxon>
    </lineage>
</organism>
<keyword evidence="7 13" id="KW-0874">Quinone</keyword>
<dbReference type="KEGG" id="icp:ICMP_057"/>
<dbReference type="AlphaFoldDB" id="C5WC67"/>
<evidence type="ECO:0000256" key="12">
    <source>
        <dbReference type="ARBA" id="ARBA00023136"/>
    </source>
</evidence>
<dbReference type="RefSeq" id="WP_041068650.1">
    <property type="nucleotide sequence ID" value="NZ_AP010872.1"/>
</dbReference>
<comment type="subunit">
    <text evidence="13">NDH-1 is composed of 13 different subunits. Subunits NuoA, H, J, K, L, M, N constitute the membrane sector of the complex.</text>
</comment>
<dbReference type="GO" id="GO:0050136">
    <property type="term" value="F:NADH dehydrogenase (quinone) (non-electrogenic) activity"/>
    <property type="evidence" value="ECO:0007669"/>
    <property type="project" value="UniProtKB-UniRule"/>
</dbReference>
<evidence type="ECO:0000256" key="3">
    <source>
        <dbReference type="ARBA" id="ARBA00010519"/>
    </source>
</evidence>
<dbReference type="Proteomes" id="UP000061704">
    <property type="component" value="Chromosome"/>
</dbReference>
<evidence type="ECO:0000256" key="6">
    <source>
        <dbReference type="ARBA" id="ARBA00022692"/>
    </source>
</evidence>
<evidence type="ECO:0000256" key="4">
    <source>
        <dbReference type="ARBA" id="ARBA00022448"/>
    </source>
</evidence>
<keyword evidence="4 13" id="KW-0813">Transport</keyword>
<keyword evidence="10 13" id="KW-0520">NAD</keyword>
<sequence>MIPLQHGLIVAAVLFACGFLSLIVRRNILFMLISIEIMINAANLALILAGSYWKQVDGQIMYILSISLAAVETGIGLAFLIQIYRHYQTINIDTASEMQG</sequence>
<dbReference type="OrthoDB" id="9801357at2"/>
<dbReference type="InterPro" id="IPR039428">
    <property type="entry name" value="NUOK/Mnh_C1-like"/>
</dbReference>
<comment type="subcellular location">
    <subcellularLocation>
        <location evidence="13">Cell membrane</location>
        <topology evidence="13">Multi-pass membrane protein</topology>
    </subcellularLocation>
    <subcellularLocation>
        <location evidence="2">Membrane</location>
        <topology evidence="2">Multi-pass membrane protein</topology>
    </subcellularLocation>
</comment>
<dbReference type="EC" id="7.1.1.-" evidence="13"/>
<evidence type="ECO:0000313" key="15">
    <source>
        <dbReference type="Proteomes" id="UP000061704"/>
    </source>
</evidence>
<evidence type="ECO:0000256" key="9">
    <source>
        <dbReference type="ARBA" id="ARBA00022989"/>
    </source>
</evidence>
<proteinExistence type="inferred from homology"/>
<dbReference type="EMBL" id="AP010872">
    <property type="protein sequence ID" value="BAH82923.1"/>
    <property type="molecule type" value="Genomic_DNA"/>
</dbReference>
<feature type="transmembrane region" description="Helical" evidence="13">
    <location>
        <begin position="6"/>
        <end position="24"/>
    </location>
</feature>
<evidence type="ECO:0000313" key="14">
    <source>
        <dbReference type="EMBL" id="BAH82923.1"/>
    </source>
</evidence>
<dbReference type="STRING" id="476281.ICMP_057"/>
<dbReference type="GO" id="GO:0042773">
    <property type="term" value="P:ATP synthesis coupled electron transport"/>
    <property type="evidence" value="ECO:0007669"/>
    <property type="project" value="InterPro"/>
</dbReference>
<name>C5WC67_9ENTR</name>
<dbReference type="InterPro" id="IPR001133">
    <property type="entry name" value="NADH_UbQ_OxRdtase_chain4L/K"/>
</dbReference>
<dbReference type="GO" id="GO:0005886">
    <property type="term" value="C:plasma membrane"/>
    <property type="evidence" value="ECO:0007669"/>
    <property type="project" value="UniProtKB-SubCell"/>
</dbReference>
<evidence type="ECO:0000256" key="11">
    <source>
        <dbReference type="ARBA" id="ARBA00023075"/>
    </source>
</evidence>
<comment type="function">
    <text evidence="1 13">NDH-1 shuttles electrons from NADH, via FMN and iron-sulfur (Fe-S) centers, to quinones in the respiratory chain. The immediate electron acceptor for the enzyme in this species is believed to be ubiquinone. Couples the redox reaction to proton translocation (for every two electrons transferred, four hydrogen ions are translocated across the cytoplasmic membrane), and thus conserves the redox energy in a proton gradient.</text>
</comment>
<feature type="transmembrane region" description="Helical" evidence="13">
    <location>
        <begin position="29"/>
        <end position="53"/>
    </location>
</feature>
<reference evidence="14 15" key="1">
    <citation type="journal article" date="2011" name="Genome Biol. Evol.">
        <title>Reductive evolution of bacterial genome in insect gut environment.</title>
        <authorList>
            <person name="Nikoh N."/>
            <person name="Hosokawa T."/>
            <person name="Ohshima K."/>
            <person name="Hattori M."/>
            <person name="Fukatsu T."/>
        </authorList>
    </citation>
    <scope>NUCLEOTIDE SEQUENCE [LARGE SCALE GENOMIC DNA]</scope>
    <source>
        <strain evidence="14 15">Mpkobe</strain>
    </source>
</reference>
<evidence type="ECO:0000256" key="13">
    <source>
        <dbReference type="HAMAP-Rule" id="MF_01456"/>
    </source>
</evidence>
<evidence type="ECO:0000256" key="10">
    <source>
        <dbReference type="ARBA" id="ARBA00023027"/>
    </source>
</evidence>
<accession>C5WC67</accession>
<keyword evidence="15" id="KW-1185">Reference proteome</keyword>
<dbReference type="NCBIfam" id="NF004320">
    <property type="entry name" value="PRK05715.1-2"/>
    <property type="match status" value="1"/>
</dbReference>
<protein>
    <recommendedName>
        <fullName evidence="13">NADH-quinone oxidoreductase subunit K</fullName>
        <ecNumber evidence="13">7.1.1.-</ecNumber>
    </recommendedName>
    <alternativeName>
        <fullName evidence="13">NADH dehydrogenase I subunit K</fullName>
    </alternativeName>
    <alternativeName>
        <fullName evidence="13">NDH-1 subunit K</fullName>
    </alternativeName>
</protein>
<dbReference type="Gene3D" id="1.10.287.3510">
    <property type="match status" value="1"/>
</dbReference>
<evidence type="ECO:0000256" key="7">
    <source>
        <dbReference type="ARBA" id="ARBA00022719"/>
    </source>
</evidence>
<gene>
    <name evidence="13 14" type="primary">nuoK</name>
    <name evidence="14" type="ORF">ICMP_057</name>
</gene>
<keyword evidence="12 13" id="KW-0472">Membrane</keyword>
<evidence type="ECO:0000256" key="1">
    <source>
        <dbReference type="ARBA" id="ARBA00002378"/>
    </source>
</evidence>
<evidence type="ECO:0000256" key="8">
    <source>
        <dbReference type="ARBA" id="ARBA00022967"/>
    </source>
</evidence>
<keyword evidence="9 13" id="KW-1133">Transmembrane helix</keyword>
<dbReference type="PANTHER" id="PTHR11434:SF16">
    <property type="entry name" value="NADH-UBIQUINONE OXIDOREDUCTASE CHAIN 4L"/>
    <property type="match status" value="1"/>
</dbReference>